<dbReference type="AlphaFoldDB" id="A0A5E4M8P1"/>
<feature type="region of interest" description="Disordered" evidence="1">
    <location>
        <begin position="914"/>
        <end position="934"/>
    </location>
</feature>
<dbReference type="InterPro" id="IPR052438">
    <property type="entry name" value="Chromatin_remod/trans_coact"/>
</dbReference>
<dbReference type="InterPro" id="IPR015671">
    <property type="entry name" value="GSCR1_dom"/>
</dbReference>
<sequence>MYGVCCRLEGTVDSIPQGLLDGRPASSLVLTHHQYQQLQHIQAQQEQAAAGGLTLTLHHQTTGTGTNGVLSGAPQIVLATSQGQGLTTFPSGTTQQAATLHQHTSIQQVLHQHVQHSNILHSTSIRQMGAQQHTSGTMVQQQQATAILDTTNTKCIPPSPSSPFSSRSLTPSPQQRVITPQPQVIHQMMSANGPVLQFIQPNSRNNVNNVQVKSKPPPQILPKPISNNNHVQNHASINSMKSQQSHHSTSIHSQQQGAFLINQIMPTAGVIVGPQTTGGLQLILRSPNTQNNNTQQAQVTCNGTQILLQQPRQQSNQVVRLVSGQSVQLQQIQTCSGPALVALSSSNPQSTITQSSNNRPMNIKKKRQKIHSRALDDEPVRLDLANLIKISGIDEEDSGNTAMQQSHINHTNRIQQTPTPPPQSHQQSTPLLAQLQTPTSSSQGGFRLSLGEDGRMIVHQPQINTNTLTQMTNTESPHPWQKLAINQRLRALQLPIDEQAKTDFHNNLSVSASVAAAAQTQLAQLVADHGGHILQNAVLSVAGAESLLLKGSNTMLPTQPQNGSGMRILADVSGRLQIVTVLEPQSVQQNIINGQHLMFPANGTPVSVENRQNHQQFVMSTPVEDQQNKVVQQNNSIRVMHSSSTMVSSLDHQQNSSIQLVSNMLDSRLLVAANNDSSANNDILFNEEQNRLQIVTNSSTLNKNVELQNQPPIIHTSERVMQTSISRSKTVPVSSHSPRSIQSVISPQCSPAMSHSSRSNSKSPASYNSPIPSPNISQSFTPMLPNRPNLTIVTSPQQSNMQFSKPCAAIISQSNENHMMLSNYHTSLINRTNNKSPVAVTSKIFRPNSPPKASIPLEVQSQNAFLDSIAQSHPNILINKTMVVPPCANKTPIKPRKVKRAAVVKPMVFQCDDKEKEHHDTPVPLNSPESSISNQRVKTIQLTPQKQQLLKAVQNQISTLSAKKYRTSCEQTALQRLFNEQQKILQCGKIVPTLSGQNSQGITYVSTPVRLVPPPCPMSSSPPHTLSPPLAVQTSTVVSPPTSNKATSPLHVQVGTQTSCEPSPTLPAFSASKRISLISERKAADQLGATNPDVVTPFSSASDAVKRLSRYHCLNDAVLSERDLELADEIFESTAKHLLDKKASLFNKYRYLLFKESMREVQTSELIMLGRLFDADESAQLQQLKQNLTSNSINTSTSCNDSISKKREHPPEDEPVTSENKRHCPDDEEINAQVQSAIDSILNLQRSDPATDEAVRSILPS</sequence>
<accession>A0A5E4M8P1</accession>
<dbReference type="Proteomes" id="UP000325440">
    <property type="component" value="Unassembled WGS sequence"/>
</dbReference>
<evidence type="ECO:0000256" key="1">
    <source>
        <dbReference type="SAM" id="MobiDB-lite"/>
    </source>
</evidence>
<organism evidence="3 4">
    <name type="scientific">Cinara cedri</name>
    <dbReference type="NCBI Taxonomy" id="506608"/>
    <lineage>
        <taxon>Eukaryota</taxon>
        <taxon>Metazoa</taxon>
        <taxon>Ecdysozoa</taxon>
        <taxon>Arthropoda</taxon>
        <taxon>Hexapoda</taxon>
        <taxon>Insecta</taxon>
        <taxon>Pterygota</taxon>
        <taxon>Neoptera</taxon>
        <taxon>Paraneoptera</taxon>
        <taxon>Hemiptera</taxon>
        <taxon>Sternorrhyncha</taxon>
        <taxon>Aphidomorpha</taxon>
        <taxon>Aphidoidea</taxon>
        <taxon>Aphididae</taxon>
        <taxon>Lachninae</taxon>
        <taxon>Cinara</taxon>
    </lineage>
</organism>
<dbReference type="EMBL" id="CABPRJ010000476">
    <property type="protein sequence ID" value="VVC27754.1"/>
    <property type="molecule type" value="Genomic_DNA"/>
</dbReference>
<keyword evidence="4" id="KW-1185">Reference proteome</keyword>
<proteinExistence type="predicted"/>
<dbReference type="PANTHER" id="PTHR15572">
    <property type="entry name" value="GLIOMA TUMOR SUPPRESSOR CANDIDATE REGION GENE 1"/>
    <property type="match status" value="1"/>
</dbReference>
<feature type="compositionally biased region" description="Polar residues" evidence="1">
    <location>
        <begin position="434"/>
        <end position="444"/>
    </location>
</feature>
<dbReference type="Pfam" id="PF15249">
    <property type="entry name" value="GLTSCR1"/>
    <property type="match status" value="1"/>
</dbReference>
<feature type="region of interest" description="Disordered" evidence="1">
    <location>
        <begin position="412"/>
        <end position="448"/>
    </location>
</feature>
<evidence type="ECO:0000259" key="2">
    <source>
        <dbReference type="Pfam" id="PF15249"/>
    </source>
</evidence>
<evidence type="ECO:0000313" key="4">
    <source>
        <dbReference type="Proteomes" id="UP000325440"/>
    </source>
</evidence>
<feature type="compositionally biased region" description="Low complexity" evidence="1">
    <location>
        <begin position="1191"/>
        <end position="1202"/>
    </location>
</feature>
<feature type="region of interest" description="Disordered" evidence="1">
    <location>
        <begin position="1191"/>
        <end position="1227"/>
    </location>
</feature>
<feature type="compositionally biased region" description="Basic and acidic residues" evidence="1">
    <location>
        <begin position="1203"/>
        <end position="1212"/>
    </location>
</feature>
<feature type="region of interest" description="Disordered" evidence="1">
    <location>
        <begin position="707"/>
        <end position="776"/>
    </location>
</feature>
<reference evidence="3 4" key="1">
    <citation type="submission" date="2019-08" db="EMBL/GenBank/DDBJ databases">
        <authorList>
            <person name="Alioto T."/>
            <person name="Alioto T."/>
            <person name="Gomez Garrido J."/>
        </authorList>
    </citation>
    <scope>NUCLEOTIDE SEQUENCE [LARGE SCALE GENOMIC DNA]</scope>
</reference>
<evidence type="ECO:0000313" key="3">
    <source>
        <dbReference type="EMBL" id="VVC27754.1"/>
    </source>
</evidence>
<feature type="compositionally biased region" description="Low complexity" evidence="1">
    <location>
        <begin position="763"/>
        <end position="776"/>
    </location>
</feature>
<dbReference type="PANTHER" id="PTHR15572:SF0">
    <property type="entry name" value="GLUTAMINE-RICH PROTEIN-RELATED"/>
    <property type="match status" value="1"/>
</dbReference>
<feature type="domain" description="GLTSCR protein conserved" evidence="2">
    <location>
        <begin position="1085"/>
        <end position="1186"/>
    </location>
</feature>
<dbReference type="GO" id="GO:0016514">
    <property type="term" value="C:SWI/SNF complex"/>
    <property type="evidence" value="ECO:0007669"/>
    <property type="project" value="TreeGrafter"/>
</dbReference>
<name>A0A5E4M8P1_9HEMI</name>
<gene>
    <name evidence="3" type="ORF">CINCED_3A017183</name>
</gene>
<dbReference type="GO" id="GO:0045893">
    <property type="term" value="P:positive regulation of DNA-templated transcription"/>
    <property type="evidence" value="ECO:0007669"/>
    <property type="project" value="TreeGrafter"/>
</dbReference>
<dbReference type="OrthoDB" id="2556847at2759"/>
<feature type="compositionally biased region" description="Polar residues" evidence="1">
    <location>
        <begin position="719"/>
        <end position="762"/>
    </location>
</feature>
<protein>
    <submittedName>
        <fullName evidence="3">GLTSCR protein, conserved region</fullName>
    </submittedName>
</protein>